<dbReference type="OrthoDB" id="265044at2759"/>
<evidence type="ECO:0000313" key="5">
    <source>
        <dbReference type="Proteomes" id="UP000282613"/>
    </source>
</evidence>
<accession>A0A0R3W9J6</accession>
<feature type="compositionally biased region" description="Basic and acidic residues" evidence="3">
    <location>
        <begin position="372"/>
        <end position="381"/>
    </location>
</feature>
<dbReference type="GO" id="GO:0005525">
    <property type="term" value="F:GTP binding"/>
    <property type="evidence" value="ECO:0007669"/>
    <property type="project" value="UniProtKB-KW"/>
</dbReference>
<dbReference type="PRINTS" id="PR00449">
    <property type="entry name" value="RASTRNSFRMNG"/>
</dbReference>
<dbReference type="PROSITE" id="PS51419">
    <property type="entry name" value="RAB"/>
    <property type="match status" value="1"/>
</dbReference>
<evidence type="ECO:0000313" key="6">
    <source>
        <dbReference type="WBParaSite" id="TASK_0000713001-mRNA-1"/>
    </source>
</evidence>
<feature type="region of interest" description="Disordered" evidence="3">
    <location>
        <begin position="235"/>
        <end position="258"/>
    </location>
</feature>
<dbReference type="SMART" id="SM00174">
    <property type="entry name" value="RHO"/>
    <property type="match status" value="1"/>
</dbReference>
<dbReference type="GO" id="GO:0003924">
    <property type="term" value="F:GTPase activity"/>
    <property type="evidence" value="ECO:0007669"/>
    <property type="project" value="InterPro"/>
</dbReference>
<dbReference type="SMART" id="SM00175">
    <property type="entry name" value="RAB"/>
    <property type="match status" value="1"/>
</dbReference>
<reference evidence="6" key="1">
    <citation type="submission" date="2017-02" db="UniProtKB">
        <authorList>
            <consortium name="WormBaseParasite"/>
        </authorList>
    </citation>
    <scope>IDENTIFICATION</scope>
</reference>
<dbReference type="Proteomes" id="UP000282613">
    <property type="component" value="Unassembled WGS sequence"/>
</dbReference>
<reference evidence="4 5" key="2">
    <citation type="submission" date="2018-11" db="EMBL/GenBank/DDBJ databases">
        <authorList>
            <consortium name="Pathogen Informatics"/>
        </authorList>
    </citation>
    <scope>NUCLEOTIDE SEQUENCE [LARGE SCALE GENOMIC DNA]</scope>
</reference>
<dbReference type="InterPro" id="IPR001806">
    <property type="entry name" value="Small_GTPase"/>
</dbReference>
<dbReference type="PANTHER" id="PTHR24070">
    <property type="entry name" value="RAS, DI-RAS, AND RHEB FAMILY MEMBERS OF SMALL GTPASE SUPERFAMILY"/>
    <property type="match status" value="1"/>
</dbReference>
<evidence type="ECO:0000256" key="2">
    <source>
        <dbReference type="ARBA" id="ARBA00023134"/>
    </source>
</evidence>
<dbReference type="InterPro" id="IPR027417">
    <property type="entry name" value="P-loop_NTPase"/>
</dbReference>
<dbReference type="GO" id="GO:0016020">
    <property type="term" value="C:membrane"/>
    <property type="evidence" value="ECO:0007669"/>
    <property type="project" value="InterPro"/>
</dbReference>
<proteinExistence type="predicted"/>
<sequence>MSSPILSISESSTIPDFNVVLFGAAKVGKSALVRRFLKNSFTEEYRPTVEETYSTVLQTMSCTCARLVLIDTAGLHPFPAMRELRMRTGSAFVVVFAYDSADSLHEAIRLHTDLQRVKGEKFDPKSVIFVGNKADLLTVPSIVEDGHGEQVFGEMETEGGSSRRSSGSIVSSTVAAADELQTTARTLLDRLGCPLIDTSARLGFNVLEVFHSVLWPMLLANSNLTGRVTPADIASGHCGEDSPNRGPQDTETTNKKISWPCGNISDHLTGFPVSSTFSPPTQPSPSHSRMYTERRRKISCVENEMLTRGALLAAREEVNRKFSVGSRLLPSPHSHNRRCRHPNCNNSNNYLLVVDNAYNRPASRSHSVDNSLAEKVDHYRDSNSTGSAYSGRSYSSLSSVEKENVWKLSVSSDTRCRYGRLLSPSPKRISRDCELAADICLHSLDFVQEVGYYLDPSHRPEDSSEPRVPQAPCLQMLNLGRRSRSSQPPSSLPLLPRERVKKRSVFSQSNFCLVDQICEANEPTSPRSEHEFNLIVPESHRKGISGSKTKASNCKIS</sequence>
<dbReference type="GO" id="GO:0007165">
    <property type="term" value="P:signal transduction"/>
    <property type="evidence" value="ECO:0007669"/>
    <property type="project" value="InterPro"/>
</dbReference>
<dbReference type="SMART" id="SM00173">
    <property type="entry name" value="RAS"/>
    <property type="match status" value="1"/>
</dbReference>
<keyword evidence="2" id="KW-0342">GTP-binding</keyword>
<dbReference type="STRING" id="60517.A0A0R3W9J6"/>
<feature type="region of interest" description="Disordered" evidence="3">
    <location>
        <begin position="362"/>
        <end position="394"/>
    </location>
</feature>
<dbReference type="WBParaSite" id="TASK_0000713001-mRNA-1">
    <property type="protein sequence ID" value="TASK_0000713001-mRNA-1"/>
    <property type="gene ID" value="TASK_0000713001"/>
</dbReference>
<dbReference type="AlphaFoldDB" id="A0A0R3W9J6"/>
<dbReference type="PROSITE" id="PS51421">
    <property type="entry name" value="RAS"/>
    <property type="match status" value="1"/>
</dbReference>
<keyword evidence="1" id="KW-0547">Nucleotide-binding</keyword>
<dbReference type="InterPro" id="IPR020849">
    <property type="entry name" value="Small_GTPase_Ras-type"/>
</dbReference>
<organism evidence="6">
    <name type="scientific">Taenia asiatica</name>
    <name type="common">Asian tapeworm</name>
    <dbReference type="NCBI Taxonomy" id="60517"/>
    <lineage>
        <taxon>Eukaryota</taxon>
        <taxon>Metazoa</taxon>
        <taxon>Spiralia</taxon>
        <taxon>Lophotrochozoa</taxon>
        <taxon>Platyhelminthes</taxon>
        <taxon>Cestoda</taxon>
        <taxon>Eucestoda</taxon>
        <taxon>Cyclophyllidea</taxon>
        <taxon>Taeniidae</taxon>
        <taxon>Taenia</taxon>
    </lineage>
</organism>
<evidence type="ECO:0000256" key="3">
    <source>
        <dbReference type="SAM" id="MobiDB-lite"/>
    </source>
</evidence>
<feature type="compositionally biased region" description="Low complexity" evidence="3">
    <location>
        <begin position="384"/>
        <end position="394"/>
    </location>
</feature>
<name>A0A0R3W9J6_TAEAS</name>
<dbReference type="NCBIfam" id="TIGR00231">
    <property type="entry name" value="small_GTP"/>
    <property type="match status" value="1"/>
</dbReference>
<gene>
    <name evidence="4" type="ORF">TASK_LOCUS7131</name>
</gene>
<keyword evidence="5" id="KW-1185">Reference proteome</keyword>
<evidence type="ECO:0000256" key="1">
    <source>
        <dbReference type="ARBA" id="ARBA00022741"/>
    </source>
</evidence>
<evidence type="ECO:0000313" key="4">
    <source>
        <dbReference type="EMBL" id="VDK37920.1"/>
    </source>
</evidence>
<dbReference type="SUPFAM" id="SSF52540">
    <property type="entry name" value="P-loop containing nucleoside triphosphate hydrolases"/>
    <property type="match status" value="1"/>
</dbReference>
<dbReference type="Gene3D" id="3.40.50.300">
    <property type="entry name" value="P-loop containing nucleotide triphosphate hydrolases"/>
    <property type="match status" value="1"/>
</dbReference>
<protein>
    <submittedName>
        <fullName evidence="6">GTP-binding protein Di-Ras2</fullName>
    </submittedName>
</protein>
<dbReference type="Pfam" id="PF00071">
    <property type="entry name" value="Ras"/>
    <property type="match status" value="1"/>
</dbReference>
<dbReference type="EMBL" id="UYRS01018579">
    <property type="protein sequence ID" value="VDK37920.1"/>
    <property type="molecule type" value="Genomic_DNA"/>
</dbReference>
<dbReference type="InterPro" id="IPR005225">
    <property type="entry name" value="Small_GTP-bd"/>
</dbReference>